<evidence type="ECO:0000256" key="1">
    <source>
        <dbReference type="SAM" id="MobiDB-lite"/>
    </source>
</evidence>
<dbReference type="GeneID" id="18925241"/>
<reference evidence="3" key="1">
    <citation type="journal article" date="2011" name="Proc. Natl. Acad. Sci. U.S.A.">
        <title>Obligate biotrophy features unraveled by the genomic analysis of rust fungi.</title>
        <authorList>
            <person name="Duplessis S."/>
            <person name="Cuomo C.A."/>
            <person name="Lin Y.-C."/>
            <person name="Aerts A."/>
            <person name="Tisserant E."/>
            <person name="Veneault-Fourrey C."/>
            <person name="Joly D.L."/>
            <person name="Hacquard S."/>
            <person name="Amselem J."/>
            <person name="Cantarel B.L."/>
            <person name="Chiu R."/>
            <person name="Coutinho P.M."/>
            <person name="Feau N."/>
            <person name="Field M."/>
            <person name="Frey P."/>
            <person name="Gelhaye E."/>
            <person name="Goldberg J."/>
            <person name="Grabherr M.G."/>
            <person name="Kodira C.D."/>
            <person name="Kohler A."/>
            <person name="Kuees U."/>
            <person name="Lindquist E.A."/>
            <person name="Lucas S.M."/>
            <person name="Mago R."/>
            <person name="Mauceli E."/>
            <person name="Morin E."/>
            <person name="Murat C."/>
            <person name="Pangilinan J.L."/>
            <person name="Park R."/>
            <person name="Pearson M."/>
            <person name="Quesneville H."/>
            <person name="Rouhier N."/>
            <person name="Sakthikumar S."/>
            <person name="Salamov A.A."/>
            <person name="Schmutz J."/>
            <person name="Selles B."/>
            <person name="Shapiro H."/>
            <person name="Tanguay P."/>
            <person name="Tuskan G.A."/>
            <person name="Henrissat B."/>
            <person name="Van de Peer Y."/>
            <person name="Rouze P."/>
            <person name="Ellis J.G."/>
            <person name="Dodds P.N."/>
            <person name="Schein J.E."/>
            <person name="Zhong S."/>
            <person name="Hamelin R.C."/>
            <person name="Grigoriev I.V."/>
            <person name="Szabo L.J."/>
            <person name="Martin F."/>
        </authorList>
    </citation>
    <scope>NUCLEOTIDE SEQUENCE [LARGE SCALE GENOMIC DNA]</scope>
    <source>
        <strain evidence="3">98AG31 / pathotype 3-4-7</strain>
    </source>
</reference>
<dbReference type="InParanoid" id="F4SCH8"/>
<proteinExistence type="predicted"/>
<protein>
    <submittedName>
        <fullName evidence="2">Uncharacterized protein</fullName>
    </submittedName>
</protein>
<name>F4SCH8_MELLP</name>
<dbReference type="Proteomes" id="UP000001072">
    <property type="component" value="Unassembled WGS sequence"/>
</dbReference>
<dbReference type="OrthoDB" id="10392483at2759"/>
<dbReference type="AlphaFoldDB" id="F4SCH8"/>
<sequence length="204" mass="23024">MTRSKKKSTPTNSPNSHDQNNATTSTSKPTIPEKQQPKSETTFDIPPKLSTSDNSNNVYFKIETLDDKLRTIILQHDAEQKLQEITCLQMYQILVHFNPATKSRPYHKKALLTNNFLANVLPLVRPYALPAPTTQPMQTKQSIDNDFDPLSRKTTKQQLTSAIRNANPKFTIAPGSRTDSLLILYKAFGIKTYPLQQLPSWGPT</sequence>
<dbReference type="KEGG" id="mlr:MELLADRAFT_114177"/>
<feature type="compositionally biased region" description="Polar residues" evidence="1">
    <location>
        <begin position="9"/>
        <end position="29"/>
    </location>
</feature>
<dbReference type="HOGENOM" id="CLU_056407_0_0_1"/>
<evidence type="ECO:0000313" key="2">
    <source>
        <dbReference type="EMBL" id="EGF97648.1"/>
    </source>
</evidence>
<organism evidence="3">
    <name type="scientific">Melampsora larici-populina (strain 98AG31 / pathotype 3-4-7)</name>
    <name type="common">Poplar leaf rust fungus</name>
    <dbReference type="NCBI Taxonomy" id="747676"/>
    <lineage>
        <taxon>Eukaryota</taxon>
        <taxon>Fungi</taxon>
        <taxon>Dikarya</taxon>
        <taxon>Basidiomycota</taxon>
        <taxon>Pucciniomycotina</taxon>
        <taxon>Pucciniomycetes</taxon>
        <taxon>Pucciniales</taxon>
        <taxon>Melampsoraceae</taxon>
        <taxon>Melampsora</taxon>
    </lineage>
</organism>
<accession>F4SCH8</accession>
<dbReference type="VEuPathDB" id="FungiDB:MELLADRAFT_114177"/>
<dbReference type="RefSeq" id="XP_007419091.1">
    <property type="nucleotide sequence ID" value="XM_007419029.1"/>
</dbReference>
<feature type="region of interest" description="Disordered" evidence="1">
    <location>
        <begin position="1"/>
        <end position="50"/>
    </location>
</feature>
<keyword evidence="3" id="KW-1185">Reference proteome</keyword>
<gene>
    <name evidence="2" type="ORF">MELLADRAFT_114177</name>
</gene>
<dbReference type="EMBL" id="GL883209">
    <property type="protein sequence ID" value="EGF97648.1"/>
    <property type="molecule type" value="Genomic_DNA"/>
</dbReference>
<evidence type="ECO:0000313" key="3">
    <source>
        <dbReference type="Proteomes" id="UP000001072"/>
    </source>
</evidence>